<dbReference type="InterPro" id="IPR002797">
    <property type="entry name" value="Polysacc_synth"/>
</dbReference>
<gene>
    <name evidence="7" type="primary">rfbX_3</name>
    <name evidence="7" type="ORF">CLPUN_30610</name>
</gene>
<comment type="subcellular location">
    <subcellularLocation>
        <location evidence="1">Cell membrane</location>
        <topology evidence="1">Multi-pass membrane protein</topology>
    </subcellularLocation>
</comment>
<feature type="transmembrane region" description="Helical" evidence="6">
    <location>
        <begin position="165"/>
        <end position="187"/>
    </location>
</feature>
<name>A0A1S8TDD2_9CLOT</name>
<proteinExistence type="predicted"/>
<evidence type="ECO:0000256" key="1">
    <source>
        <dbReference type="ARBA" id="ARBA00004651"/>
    </source>
</evidence>
<evidence type="ECO:0000256" key="3">
    <source>
        <dbReference type="ARBA" id="ARBA00022692"/>
    </source>
</evidence>
<dbReference type="RefSeq" id="WP_077848132.1">
    <property type="nucleotide sequence ID" value="NZ_LZZM01000180.1"/>
</dbReference>
<dbReference type="Pfam" id="PF01943">
    <property type="entry name" value="Polysacc_synt"/>
    <property type="match status" value="1"/>
</dbReference>
<dbReference type="Proteomes" id="UP000190890">
    <property type="component" value="Unassembled WGS sequence"/>
</dbReference>
<comment type="caution">
    <text evidence="7">The sequence shown here is derived from an EMBL/GenBank/DDBJ whole genome shotgun (WGS) entry which is preliminary data.</text>
</comment>
<evidence type="ECO:0000256" key="6">
    <source>
        <dbReference type="SAM" id="Phobius"/>
    </source>
</evidence>
<evidence type="ECO:0000256" key="2">
    <source>
        <dbReference type="ARBA" id="ARBA00022475"/>
    </source>
</evidence>
<dbReference type="OrthoDB" id="9815702at2"/>
<feature type="transmembrane region" description="Helical" evidence="6">
    <location>
        <begin position="81"/>
        <end position="104"/>
    </location>
</feature>
<dbReference type="EMBL" id="LZZM01000180">
    <property type="protein sequence ID" value="OOM75827.1"/>
    <property type="molecule type" value="Genomic_DNA"/>
</dbReference>
<reference evidence="7 8" key="1">
    <citation type="submission" date="2016-05" db="EMBL/GenBank/DDBJ databases">
        <title>Microbial solvent formation.</title>
        <authorList>
            <person name="Poehlein A."/>
            <person name="Montoya Solano J.D."/>
            <person name="Flitsch S."/>
            <person name="Krabben P."/>
            <person name="Duerre P."/>
            <person name="Daniel R."/>
        </authorList>
    </citation>
    <scope>NUCLEOTIDE SEQUENCE [LARGE SCALE GENOMIC DNA]</scope>
    <source>
        <strain evidence="7 8">DSM 2619</strain>
    </source>
</reference>
<dbReference type="PANTHER" id="PTHR30250">
    <property type="entry name" value="PST FAMILY PREDICTED COLANIC ACID TRANSPORTER"/>
    <property type="match status" value="1"/>
</dbReference>
<feature type="transmembrane region" description="Helical" evidence="6">
    <location>
        <begin position="378"/>
        <end position="400"/>
    </location>
</feature>
<evidence type="ECO:0000256" key="4">
    <source>
        <dbReference type="ARBA" id="ARBA00022989"/>
    </source>
</evidence>
<dbReference type="InterPro" id="IPR050833">
    <property type="entry name" value="Poly_Biosynth_Transport"/>
</dbReference>
<dbReference type="STRING" id="29367.CLPUN_30610"/>
<feature type="transmembrane region" description="Helical" evidence="6">
    <location>
        <begin position="247"/>
        <end position="267"/>
    </location>
</feature>
<feature type="transmembrane region" description="Helical" evidence="6">
    <location>
        <begin position="353"/>
        <end position="372"/>
    </location>
</feature>
<accession>A0A1S8TDD2</accession>
<feature type="transmembrane region" description="Helical" evidence="6">
    <location>
        <begin position="142"/>
        <end position="159"/>
    </location>
</feature>
<evidence type="ECO:0000313" key="7">
    <source>
        <dbReference type="EMBL" id="OOM75827.1"/>
    </source>
</evidence>
<evidence type="ECO:0000313" key="8">
    <source>
        <dbReference type="Proteomes" id="UP000190890"/>
    </source>
</evidence>
<dbReference type="PANTHER" id="PTHR30250:SF11">
    <property type="entry name" value="O-ANTIGEN TRANSPORTER-RELATED"/>
    <property type="match status" value="1"/>
</dbReference>
<feature type="transmembrane region" description="Helical" evidence="6">
    <location>
        <begin position="288"/>
        <end position="312"/>
    </location>
</feature>
<keyword evidence="4 6" id="KW-1133">Transmembrane helix</keyword>
<dbReference type="GO" id="GO:0005886">
    <property type="term" value="C:plasma membrane"/>
    <property type="evidence" value="ECO:0007669"/>
    <property type="project" value="UniProtKB-SubCell"/>
</dbReference>
<feature type="transmembrane region" description="Helical" evidence="6">
    <location>
        <begin position="7"/>
        <end position="27"/>
    </location>
</feature>
<organism evidence="7 8">
    <name type="scientific">Clostridium puniceum</name>
    <dbReference type="NCBI Taxonomy" id="29367"/>
    <lineage>
        <taxon>Bacteria</taxon>
        <taxon>Bacillati</taxon>
        <taxon>Bacillota</taxon>
        <taxon>Clostridia</taxon>
        <taxon>Eubacteriales</taxon>
        <taxon>Clostridiaceae</taxon>
        <taxon>Clostridium</taxon>
    </lineage>
</organism>
<keyword evidence="5 6" id="KW-0472">Membrane</keyword>
<sequence length="486" mass="55220">MTIVKNYIYNTFYQILILIIPLITMPYLTRIFTPSDLGITSYTFSIVNYFMIFGTLGMGLYGNREIAYIRDNKKNLSETFWALLLIQLIGSFVSLILYYLFIIFCVTENKIIYLVQGLNIISFMFDISWLFMGLEDLKKISVRNSIVKLIGMISLFALVKSSKDLVLYISLTVGINILGVIIIWINVPQEIKKIEINMEIIKNNLKQLVFLFLPQIFIQVYALLDRILIGVFSTIEQVAFYDYSQKIIRIVLALITSLGIVLMSRISNMIGNGRKEHVKFVIEKEFEIVSYIAMPISIGLMAVSNNLISWILGSKYLEISKLTSVSAVIIIAVSLANIIGVQYLIGTKQENKYTFSIIVSAATNFTMNMVLLRKFGSYGAATSIVATEFIGVIIQMILVRKQLPIKKMLKKISKYLICSVIMAIIIIPIGIFLNNNMLASIIQISIGIIFYITIMFITKDEIQIEIINICKTRNIISKLSNIKQNN</sequence>
<protein>
    <submittedName>
        <fullName evidence="7">Putative O-antigen transporter</fullName>
    </submittedName>
</protein>
<keyword evidence="2" id="KW-1003">Cell membrane</keyword>
<feature type="transmembrane region" description="Helical" evidence="6">
    <location>
        <begin position="412"/>
        <end position="431"/>
    </location>
</feature>
<keyword evidence="8" id="KW-1185">Reference proteome</keyword>
<evidence type="ECO:0000256" key="5">
    <source>
        <dbReference type="ARBA" id="ARBA00023136"/>
    </source>
</evidence>
<feature type="transmembrane region" description="Helical" evidence="6">
    <location>
        <begin position="110"/>
        <end position="130"/>
    </location>
</feature>
<feature type="transmembrane region" description="Helical" evidence="6">
    <location>
        <begin position="437"/>
        <end position="457"/>
    </location>
</feature>
<feature type="transmembrane region" description="Helical" evidence="6">
    <location>
        <begin position="208"/>
        <end position="235"/>
    </location>
</feature>
<feature type="transmembrane region" description="Helical" evidence="6">
    <location>
        <begin position="39"/>
        <end position="61"/>
    </location>
</feature>
<dbReference type="AlphaFoldDB" id="A0A1S8TDD2"/>
<keyword evidence="3 6" id="KW-0812">Transmembrane</keyword>
<feature type="transmembrane region" description="Helical" evidence="6">
    <location>
        <begin position="324"/>
        <end position="346"/>
    </location>
</feature>